<proteinExistence type="predicted"/>
<evidence type="ECO:0000313" key="1">
    <source>
        <dbReference type="EMBL" id="KHE93455.1"/>
    </source>
</evidence>
<dbReference type="EMBL" id="JRYO01000056">
    <property type="protein sequence ID" value="KHE93455.1"/>
    <property type="molecule type" value="Genomic_DNA"/>
</dbReference>
<dbReference type="Proteomes" id="UP000030652">
    <property type="component" value="Unassembled WGS sequence"/>
</dbReference>
<organism evidence="1 2">
    <name type="scientific">Candidatus Scalindua brodae</name>
    <dbReference type="NCBI Taxonomy" id="237368"/>
    <lineage>
        <taxon>Bacteria</taxon>
        <taxon>Pseudomonadati</taxon>
        <taxon>Planctomycetota</taxon>
        <taxon>Candidatus Brocadiia</taxon>
        <taxon>Candidatus Brocadiales</taxon>
        <taxon>Candidatus Scalinduaceae</taxon>
        <taxon>Candidatus Scalindua</taxon>
    </lineage>
</organism>
<evidence type="ECO:0000313" key="2">
    <source>
        <dbReference type="Proteomes" id="UP000030652"/>
    </source>
</evidence>
<name>A0A0B0ES07_9BACT</name>
<gene>
    <name evidence="1" type="ORF">SCABRO_00750</name>
</gene>
<sequence length="377" mass="43793">MSQKMLFNHNSYKNDGLVPRKSGLLLDILCCQTDDYIIEIKHKIEKFSKYKKPGTKTALTPVQYVYRTLTNVEVFKSIISQLTKTETNFLAFLCDQKEEVSWKEVKSAGFTKKVVLELRLFGLVFVFPDRENPEYIILPAEYRYLLFSNNREEESVLYALRTLGVEKVKQTTDYLNERFNGNFDPSLSKASNVAFLYNFLMTRGKEIEKVLTVKQKEIILFVLQHGNKIELEILLDRFTTFDIHAGEASINTVFKKIFHRFQARQHGKKYTELQELFHMGVLVFTNPEYSNNVFIPKEIFPVLAREYLAKTEAKKKKIMAQMLSDGPGHMKCKSIDSLLYMLTKNIIVFLVFSYTRPTQKGLVPKTAIKKMCKDSKS</sequence>
<dbReference type="AlphaFoldDB" id="A0A0B0ES07"/>
<protein>
    <submittedName>
        <fullName evidence="1">Uncharacterized protein</fullName>
    </submittedName>
</protein>
<comment type="caution">
    <text evidence="1">The sequence shown here is derived from an EMBL/GenBank/DDBJ whole genome shotgun (WGS) entry which is preliminary data.</text>
</comment>
<accession>A0A0B0ES07</accession>
<reference evidence="1 2" key="1">
    <citation type="submission" date="2014-10" db="EMBL/GenBank/DDBJ databases">
        <title>Draft genome of anammox bacterium scalindua brodae, obtained using differential coverage binning of sequence data from two enrichment reactors.</title>
        <authorList>
            <person name="Speth D.R."/>
            <person name="Russ L."/>
            <person name="Kartal B."/>
            <person name="Op den Camp H.J."/>
            <person name="Dutilh B.E."/>
            <person name="Jetten M.S."/>
        </authorList>
    </citation>
    <scope>NUCLEOTIDE SEQUENCE [LARGE SCALE GENOMIC DNA]</scope>
    <source>
        <strain evidence="1">RU1</strain>
    </source>
</reference>